<reference evidence="1 2" key="1">
    <citation type="submission" date="2012-10" db="EMBL/GenBank/DDBJ databases">
        <authorList>
            <consortium name="Gibbon Genome Sequencing Consortium"/>
        </authorList>
    </citation>
    <scope>NUCLEOTIDE SEQUENCE [LARGE SCALE GENOMIC DNA]</scope>
</reference>
<keyword evidence="2" id="KW-1185">Reference proteome</keyword>
<dbReference type="GeneTree" id="ENSGT01000000215435"/>
<dbReference type="EMBL" id="ADFV01166039">
    <property type="status" value="NOT_ANNOTATED_CDS"/>
    <property type="molecule type" value="Genomic_DNA"/>
</dbReference>
<name>A0A2I3GMG4_NOMLE</name>
<dbReference type="Ensembl" id="ENSNLET00000033741.1">
    <property type="protein sequence ID" value="ENSNLEP00000032499.1"/>
    <property type="gene ID" value="ENSNLEG00000028537.1"/>
</dbReference>
<dbReference type="PANTHER" id="PTHR46254:SF3">
    <property type="entry name" value="SECRETED PROTEIN"/>
    <property type="match status" value="1"/>
</dbReference>
<reference evidence="1" key="3">
    <citation type="submission" date="2025-09" db="UniProtKB">
        <authorList>
            <consortium name="Ensembl"/>
        </authorList>
    </citation>
    <scope>IDENTIFICATION</scope>
</reference>
<organism evidence="1 2">
    <name type="scientific">Nomascus leucogenys</name>
    <name type="common">Northern white-cheeked gibbon</name>
    <name type="synonym">Hylobates leucogenys</name>
    <dbReference type="NCBI Taxonomy" id="61853"/>
    <lineage>
        <taxon>Eukaryota</taxon>
        <taxon>Metazoa</taxon>
        <taxon>Chordata</taxon>
        <taxon>Craniata</taxon>
        <taxon>Vertebrata</taxon>
        <taxon>Euteleostomi</taxon>
        <taxon>Mammalia</taxon>
        <taxon>Eutheria</taxon>
        <taxon>Euarchontoglires</taxon>
        <taxon>Primates</taxon>
        <taxon>Haplorrhini</taxon>
        <taxon>Catarrhini</taxon>
        <taxon>Hylobatidae</taxon>
        <taxon>Nomascus</taxon>
    </lineage>
</organism>
<dbReference type="EMBL" id="ADFV01166038">
    <property type="status" value="NOT_ANNOTATED_CDS"/>
    <property type="molecule type" value="Genomic_DNA"/>
</dbReference>
<dbReference type="PANTHER" id="PTHR46254">
    <property type="entry name" value="PROTEIN GVQW1-RELATED"/>
    <property type="match status" value="1"/>
</dbReference>
<dbReference type="Proteomes" id="UP000001073">
    <property type="component" value="Chromosome 3"/>
</dbReference>
<dbReference type="EMBL" id="ADFV01166040">
    <property type="status" value="NOT_ANNOTATED_CDS"/>
    <property type="molecule type" value="Genomic_DNA"/>
</dbReference>
<dbReference type="AlphaFoldDB" id="A0A2I3GMG4"/>
<dbReference type="InParanoid" id="A0A2I3GMG4"/>
<dbReference type="STRING" id="61853.ENSNLEP00000032499"/>
<proteinExistence type="predicted"/>
<sequence length="114" mass="12778">MQYPFRKLLLPSVISLYHQAGVPWQDLGSLQPPPPKFKRFSCLSLLSSWDYRQSLALSPRLECSGIIWAHCNLHFLDSSNSHATASHVAGTTGSQPHLADFCIFIEKCIVLHCI</sequence>
<protein>
    <submittedName>
        <fullName evidence="1">Uncharacterized protein</fullName>
    </submittedName>
</protein>
<accession>A0A2I3GMG4</accession>
<evidence type="ECO:0000313" key="1">
    <source>
        <dbReference type="Ensembl" id="ENSNLEP00000032499.1"/>
    </source>
</evidence>
<reference evidence="1" key="2">
    <citation type="submission" date="2025-08" db="UniProtKB">
        <authorList>
            <consortium name="Ensembl"/>
        </authorList>
    </citation>
    <scope>IDENTIFICATION</scope>
</reference>
<evidence type="ECO:0000313" key="2">
    <source>
        <dbReference type="Proteomes" id="UP000001073"/>
    </source>
</evidence>